<comment type="caution">
    <text evidence="11">The sequence shown here is derived from an EMBL/GenBank/DDBJ whole genome shotgun (WGS) entry which is preliminary data.</text>
</comment>
<comment type="similarity">
    <text evidence="2 9">Belongs to the ferritin family. Prokaryotic subfamily.</text>
</comment>
<dbReference type="Pfam" id="PF00210">
    <property type="entry name" value="Ferritin"/>
    <property type="match status" value="1"/>
</dbReference>
<feature type="binding site" evidence="8">
    <location>
        <position position="17"/>
    </location>
    <ligand>
        <name>Fe cation</name>
        <dbReference type="ChEBI" id="CHEBI:24875"/>
        <label>1</label>
    </ligand>
</feature>
<dbReference type="GO" id="GO:0004322">
    <property type="term" value="F:ferroxidase activity"/>
    <property type="evidence" value="ECO:0007669"/>
    <property type="project" value="TreeGrafter"/>
</dbReference>
<dbReference type="EC" id="1.16.3.2" evidence="9"/>
<dbReference type="GO" id="GO:0005829">
    <property type="term" value="C:cytosol"/>
    <property type="evidence" value="ECO:0007669"/>
    <property type="project" value="TreeGrafter"/>
</dbReference>
<keyword evidence="5" id="KW-0560">Oxidoreductase</keyword>
<dbReference type="InterPro" id="IPR009040">
    <property type="entry name" value="Ferritin-like_diiron"/>
</dbReference>
<reference evidence="11" key="1">
    <citation type="journal article" date="2020" name="mSystems">
        <title>Genome- and Community-Level Interaction Insights into Carbon Utilization and Element Cycling Functions of Hydrothermarchaeota in Hydrothermal Sediment.</title>
        <authorList>
            <person name="Zhou Z."/>
            <person name="Liu Y."/>
            <person name="Xu W."/>
            <person name="Pan J."/>
            <person name="Luo Z.H."/>
            <person name="Li M."/>
        </authorList>
    </citation>
    <scope>NUCLEOTIDE SEQUENCE [LARGE SCALE GENOMIC DNA]</scope>
    <source>
        <strain evidence="11">SpSt-289</strain>
    </source>
</reference>
<proteinExistence type="inferred from homology"/>
<dbReference type="FunFam" id="1.20.1260.10:FF:000001">
    <property type="entry name" value="Non-heme ferritin"/>
    <property type="match status" value="1"/>
</dbReference>
<feature type="binding site" evidence="8">
    <location>
        <position position="50"/>
    </location>
    <ligand>
        <name>Fe cation</name>
        <dbReference type="ChEBI" id="CHEBI:24875"/>
        <label>1</label>
    </ligand>
</feature>
<evidence type="ECO:0000256" key="9">
    <source>
        <dbReference type="RuleBase" id="RU361145"/>
    </source>
</evidence>
<evidence type="ECO:0000256" key="1">
    <source>
        <dbReference type="ARBA" id="ARBA00002485"/>
    </source>
</evidence>
<evidence type="ECO:0000313" key="11">
    <source>
        <dbReference type="EMBL" id="HDX31261.1"/>
    </source>
</evidence>
<dbReference type="PANTHER" id="PTHR11431">
    <property type="entry name" value="FERRITIN"/>
    <property type="match status" value="1"/>
</dbReference>
<dbReference type="PANTHER" id="PTHR11431:SF127">
    <property type="entry name" value="BACTERIAL NON-HEME FERRITIN"/>
    <property type="match status" value="1"/>
</dbReference>
<dbReference type="GO" id="GO:0006826">
    <property type="term" value="P:iron ion transport"/>
    <property type="evidence" value="ECO:0007669"/>
    <property type="project" value="InterPro"/>
</dbReference>
<dbReference type="InterPro" id="IPR008331">
    <property type="entry name" value="Ferritin_DPS_dom"/>
</dbReference>
<comment type="catalytic activity">
    <reaction evidence="7 9">
        <text>4 Fe(2+) + O2 + 6 H2O = 4 iron(III) oxide-hydroxide + 12 H(+)</text>
        <dbReference type="Rhea" id="RHEA:11972"/>
        <dbReference type="ChEBI" id="CHEBI:15377"/>
        <dbReference type="ChEBI" id="CHEBI:15378"/>
        <dbReference type="ChEBI" id="CHEBI:15379"/>
        <dbReference type="ChEBI" id="CHEBI:29033"/>
        <dbReference type="ChEBI" id="CHEBI:78619"/>
        <dbReference type="EC" id="1.16.3.2"/>
    </reaction>
</comment>
<evidence type="ECO:0000256" key="5">
    <source>
        <dbReference type="ARBA" id="ARBA00023002"/>
    </source>
</evidence>
<dbReference type="AlphaFoldDB" id="A0A7C1JH52"/>
<comment type="subcellular location">
    <subcellularLocation>
        <location evidence="9">Cytoplasm</location>
    </subcellularLocation>
</comment>
<dbReference type="GO" id="GO:0006879">
    <property type="term" value="P:intracellular iron ion homeostasis"/>
    <property type="evidence" value="ECO:0007669"/>
    <property type="project" value="UniProtKB-KW"/>
</dbReference>
<keyword evidence="6 8" id="KW-0408">Iron</keyword>
<evidence type="ECO:0000256" key="6">
    <source>
        <dbReference type="ARBA" id="ARBA00023004"/>
    </source>
</evidence>
<name>A0A7C1JH52_9CHLR</name>
<dbReference type="SUPFAM" id="SSF47240">
    <property type="entry name" value="Ferritin-like"/>
    <property type="match status" value="1"/>
</dbReference>
<dbReference type="InterPro" id="IPR009078">
    <property type="entry name" value="Ferritin-like_SF"/>
</dbReference>
<feature type="binding site" evidence="8">
    <location>
        <position position="127"/>
    </location>
    <ligand>
        <name>Fe cation</name>
        <dbReference type="ChEBI" id="CHEBI:24875"/>
        <label>1</label>
    </ligand>
</feature>
<accession>A0A7C1JH52</accession>
<keyword evidence="9" id="KW-0963">Cytoplasm</keyword>
<dbReference type="GO" id="GO:0042802">
    <property type="term" value="F:identical protein binding"/>
    <property type="evidence" value="ECO:0007669"/>
    <property type="project" value="UniProtKB-ARBA"/>
</dbReference>
<dbReference type="InterPro" id="IPR001519">
    <property type="entry name" value="Ferritin"/>
</dbReference>
<evidence type="ECO:0000259" key="10">
    <source>
        <dbReference type="PROSITE" id="PS50905"/>
    </source>
</evidence>
<protein>
    <recommendedName>
        <fullName evidence="9">Ferritin</fullName>
        <ecNumber evidence="9">1.16.3.2</ecNumber>
    </recommendedName>
</protein>
<feature type="binding site" evidence="8">
    <location>
        <position position="94"/>
    </location>
    <ligand>
        <name>Fe cation</name>
        <dbReference type="ChEBI" id="CHEBI:24875"/>
        <label>1</label>
    </ligand>
</feature>
<dbReference type="CDD" id="cd01055">
    <property type="entry name" value="Nonheme_Ferritin"/>
    <property type="match status" value="1"/>
</dbReference>
<comment type="function">
    <text evidence="1 9">Iron-storage protein.</text>
</comment>
<dbReference type="InterPro" id="IPR012347">
    <property type="entry name" value="Ferritin-like"/>
</dbReference>
<dbReference type="EMBL" id="DSMG01000077">
    <property type="protein sequence ID" value="HDX31261.1"/>
    <property type="molecule type" value="Genomic_DNA"/>
</dbReference>
<keyword evidence="4 8" id="KW-0479">Metal-binding</keyword>
<feature type="binding site" evidence="8">
    <location>
        <position position="53"/>
    </location>
    <ligand>
        <name>Fe cation</name>
        <dbReference type="ChEBI" id="CHEBI:24875"/>
        <label>1</label>
    </ligand>
</feature>
<dbReference type="Gene3D" id="1.20.1260.10">
    <property type="match status" value="1"/>
</dbReference>
<evidence type="ECO:0000256" key="4">
    <source>
        <dbReference type="ARBA" id="ARBA00022723"/>
    </source>
</evidence>
<dbReference type="InterPro" id="IPR041719">
    <property type="entry name" value="Ferritin_prok"/>
</dbReference>
<dbReference type="GO" id="GO:0008199">
    <property type="term" value="F:ferric iron binding"/>
    <property type="evidence" value="ECO:0007669"/>
    <property type="project" value="InterPro"/>
</dbReference>
<dbReference type="GO" id="GO:0008198">
    <property type="term" value="F:ferrous iron binding"/>
    <property type="evidence" value="ECO:0007669"/>
    <property type="project" value="TreeGrafter"/>
</dbReference>
<evidence type="ECO:0000256" key="2">
    <source>
        <dbReference type="ARBA" id="ARBA00006950"/>
    </source>
</evidence>
<gene>
    <name evidence="11" type="ORF">ENQ20_07165</name>
</gene>
<keyword evidence="3 9" id="KW-0409">Iron storage</keyword>
<evidence type="ECO:0000256" key="7">
    <source>
        <dbReference type="ARBA" id="ARBA00048035"/>
    </source>
</evidence>
<feature type="domain" description="Ferritin-like diiron" evidence="10">
    <location>
        <begin position="1"/>
        <end position="145"/>
    </location>
</feature>
<sequence length="169" mass="19183">MLSQSVQTLLNQQLAKELYASNLYLAMSAHFAEANLLGMAHWMRVQSEEERGHALRILDFIVDRDGHVEIGAVAQPPSEFGAPIDIFKQALEHERKVTESINNIYAHAAQENDYATQVFLQWFINEQVEEEASATEMVDRLTMAGDDRAAILMLDAEMKNRSDEEDEDE</sequence>
<evidence type="ECO:0000256" key="3">
    <source>
        <dbReference type="ARBA" id="ARBA00022434"/>
    </source>
</evidence>
<dbReference type="PROSITE" id="PS50905">
    <property type="entry name" value="FERRITIN_LIKE"/>
    <property type="match status" value="1"/>
</dbReference>
<organism evidence="11">
    <name type="scientific">Caldilinea aerophila</name>
    <dbReference type="NCBI Taxonomy" id="133453"/>
    <lineage>
        <taxon>Bacteria</taxon>
        <taxon>Bacillati</taxon>
        <taxon>Chloroflexota</taxon>
        <taxon>Caldilineae</taxon>
        <taxon>Caldilineales</taxon>
        <taxon>Caldilineaceae</taxon>
        <taxon>Caldilinea</taxon>
    </lineage>
</organism>
<evidence type="ECO:0000256" key="8">
    <source>
        <dbReference type="PIRSR" id="PIRSR601519-1"/>
    </source>
</evidence>